<dbReference type="STRING" id="28128.HMPREF3226_00064"/>
<sequence length="74" mass="8596">MNKAVASQDAILKRRNNGGWGVERADDKYSSNMDEALTTYEKYLQQNDSIHCLQTTDFSTLYKFRCDYCPFISQ</sequence>
<organism evidence="1 2">
    <name type="scientific">Prevotella corporis</name>
    <dbReference type="NCBI Taxonomy" id="28128"/>
    <lineage>
        <taxon>Bacteria</taxon>
        <taxon>Pseudomonadati</taxon>
        <taxon>Bacteroidota</taxon>
        <taxon>Bacteroidia</taxon>
        <taxon>Bacteroidales</taxon>
        <taxon>Prevotellaceae</taxon>
        <taxon>Prevotella</taxon>
    </lineage>
</organism>
<evidence type="ECO:0000313" key="2">
    <source>
        <dbReference type="Proteomes" id="UP000070533"/>
    </source>
</evidence>
<proteinExistence type="predicted"/>
<dbReference type="Proteomes" id="UP000070533">
    <property type="component" value="Unassembled WGS sequence"/>
</dbReference>
<dbReference type="AlphaFoldDB" id="A0A133QQH2"/>
<reference evidence="2" key="1">
    <citation type="submission" date="2016-01" db="EMBL/GenBank/DDBJ databases">
        <authorList>
            <person name="Mitreva M."/>
            <person name="Pepin K.H."/>
            <person name="Mihindukulasuriya K.A."/>
            <person name="Fulton R."/>
            <person name="Fronick C."/>
            <person name="O'Laughlin M."/>
            <person name="Miner T."/>
            <person name="Herter B."/>
            <person name="Rosa B.A."/>
            <person name="Cordes M."/>
            <person name="Tomlinson C."/>
            <person name="Wollam A."/>
            <person name="Palsikar V.B."/>
            <person name="Mardis E.R."/>
            <person name="Wilson R.K."/>
        </authorList>
    </citation>
    <scope>NUCLEOTIDE SEQUENCE [LARGE SCALE GENOMIC DNA]</scope>
    <source>
        <strain evidence="2">MJR7716</strain>
    </source>
</reference>
<gene>
    <name evidence="1" type="ORF">HMPREF3226_00064</name>
</gene>
<name>A0A133QQH2_9BACT</name>
<comment type="caution">
    <text evidence="1">The sequence shown here is derived from an EMBL/GenBank/DDBJ whole genome shotgun (WGS) entry which is preliminary data.</text>
</comment>
<evidence type="ECO:0000313" key="1">
    <source>
        <dbReference type="EMBL" id="KXA45097.1"/>
    </source>
</evidence>
<dbReference type="EMBL" id="LRQG01000002">
    <property type="protein sequence ID" value="KXA45097.1"/>
    <property type="molecule type" value="Genomic_DNA"/>
</dbReference>
<accession>A0A133QQH2</accession>
<dbReference type="PATRIC" id="fig|28128.5.peg.62"/>
<protein>
    <submittedName>
        <fullName evidence="1">Uncharacterized protein</fullName>
    </submittedName>
</protein>
<keyword evidence="2" id="KW-1185">Reference proteome</keyword>